<dbReference type="RefSeq" id="WP_141623422.1">
    <property type="nucleotide sequence ID" value="NZ_CP041242.1"/>
</dbReference>
<evidence type="ECO:0000313" key="10">
    <source>
        <dbReference type="EMBL" id="QDH70085.1"/>
    </source>
</evidence>
<dbReference type="PANTHER" id="PTHR43853:SF21">
    <property type="entry name" value="STEROID 3-KETOACYL-COA THIOLASE"/>
    <property type="match status" value="1"/>
</dbReference>
<evidence type="ECO:0000256" key="5">
    <source>
        <dbReference type="ARBA" id="ARBA00024073"/>
    </source>
</evidence>
<dbReference type="NCBIfam" id="TIGR01930">
    <property type="entry name" value="AcCoA-C-Actrans"/>
    <property type="match status" value="1"/>
</dbReference>
<accession>A0A514BRZ4</accession>
<evidence type="ECO:0000256" key="6">
    <source>
        <dbReference type="PIRSR" id="PIRSR000429-1"/>
    </source>
</evidence>
<dbReference type="GO" id="GO:0005737">
    <property type="term" value="C:cytoplasm"/>
    <property type="evidence" value="ECO:0007669"/>
    <property type="project" value="UniProtKB-ARBA"/>
</dbReference>
<dbReference type="NCBIfam" id="NF006553">
    <property type="entry name" value="PRK09052.1"/>
    <property type="match status" value="1"/>
</dbReference>
<dbReference type="PANTHER" id="PTHR43853">
    <property type="entry name" value="3-KETOACYL-COA THIOLASE, PEROXISOMAL"/>
    <property type="match status" value="1"/>
</dbReference>
<dbReference type="InterPro" id="IPR020616">
    <property type="entry name" value="Thiolase_N"/>
</dbReference>
<feature type="active site" description="Acyl-thioester intermediate" evidence="6">
    <location>
        <position position="95"/>
    </location>
</feature>
<dbReference type="SUPFAM" id="SSF53901">
    <property type="entry name" value="Thiolase-like"/>
    <property type="match status" value="2"/>
</dbReference>
<evidence type="ECO:0000256" key="2">
    <source>
        <dbReference type="ARBA" id="ARBA00010982"/>
    </source>
</evidence>
<dbReference type="Pfam" id="PF02803">
    <property type="entry name" value="Thiolase_C"/>
    <property type="match status" value="1"/>
</dbReference>
<dbReference type="InterPro" id="IPR016039">
    <property type="entry name" value="Thiolase-like"/>
</dbReference>
<evidence type="ECO:0000256" key="1">
    <source>
        <dbReference type="ARBA" id="ARBA00005189"/>
    </source>
</evidence>
<dbReference type="CDD" id="cd00751">
    <property type="entry name" value="thiolase"/>
    <property type="match status" value="1"/>
</dbReference>
<dbReference type="InterPro" id="IPR020615">
    <property type="entry name" value="Thiolase_acyl_enz_int_AS"/>
</dbReference>
<dbReference type="InterPro" id="IPR002155">
    <property type="entry name" value="Thiolase"/>
</dbReference>
<evidence type="ECO:0000313" key="11">
    <source>
        <dbReference type="Proteomes" id="UP000317199"/>
    </source>
</evidence>
<dbReference type="OrthoDB" id="8951704at2"/>
<dbReference type="InterPro" id="IPR020613">
    <property type="entry name" value="Thiolase_CS"/>
</dbReference>
<protein>
    <recommendedName>
        <fullName evidence="5">acetyl-CoA C-acyltransferase</fullName>
        <ecNumber evidence="5">2.3.1.16</ecNumber>
    </recommendedName>
</protein>
<dbReference type="KEGG" id="lyj:FKV23_08245"/>
<feature type="active site" description="Proton acceptor" evidence="6">
    <location>
        <position position="358"/>
    </location>
</feature>
<proteinExistence type="inferred from homology"/>
<dbReference type="InterPro" id="IPR050215">
    <property type="entry name" value="Thiolase-like_sf_Thiolase"/>
</dbReference>
<keyword evidence="11" id="KW-1185">Reference proteome</keyword>
<keyword evidence="3 7" id="KW-0808">Transferase</keyword>
<feature type="active site" description="Proton acceptor" evidence="6">
    <location>
        <position position="388"/>
    </location>
</feature>
<feature type="domain" description="Thiolase N-terminal" evidence="8">
    <location>
        <begin position="9"/>
        <end position="271"/>
    </location>
</feature>
<name>A0A514BRZ4_9GAMM</name>
<feature type="domain" description="Thiolase C-terminal" evidence="9">
    <location>
        <begin position="279"/>
        <end position="400"/>
    </location>
</feature>
<reference evidence="10 11" key="1">
    <citation type="submission" date="2019-06" db="EMBL/GenBank/DDBJ databases">
        <title>Lysobacter alkalisoli sp. nov. isolated from saline-alkali soil.</title>
        <authorList>
            <person name="Sun J.-Q."/>
            <person name="Xu L."/>
        </authorList>
    </citation>
    <scope>NUCLEOTIDE SEQUENCE [LARGE SCALE GENOMIC DNA]</scope>
    <source>
        <strain evidence="10 11">SJ-36</strain>
    </source>
</reference>
<sequence length="402" mass="42252">MTRQVQDAYIVAATRTPVGKAPRGVFRNTRPDEMLAHVLRSVVAQAPGIDVNRIDDAIIGCAMPEGEQGMNVARIGVLLAGLPNTVAAQTINRFCSSGLQAVALAANEIRLGNADLMLAGGTESMSMVPMMGNKVALSPEVFARDENIAIAYGMGITAEKVAEEWKVSREQQDAFALTSHQKAIAAIQAGEFKDEISPYEVLSHVPDLAGNAIQLKKRLVDTDEGPRPDSSIEGLAKLRPVFRNGQFGGSVTAGNSSQMSDGAGAVLLASAQAVKDYGLTPLARFVSFSVAGVRPEVMGIGPIAAIPKALKQAGLSRDQLDWIELNEAFAAQALAVIRDCELDVSKVNPLGGAIALGHPLGATGAIRTATILHGLRRRQQKYGMVTMCIGTGMGAAGIFEAL</sequence>
<dbReference type="AlphaFoldDB" id="A0A514BRZ4"/>
<dbReference type="InterPro" id="IPR020617">
    <property type="entry name" value="Thiolase_C"/>
</dbReference>
<dbReference type="FunFam" id="3.40.47.10:FF:000010">
    <property type="entry name" value="Acetyl-CoA acetyltransferase (Thiolase)"/>
    <property type="match status" value="1"/>
</dbReference>
<evidence type="ECO:0000256" key="7">
    <source>
        <dbReference type="RuleBase" id="RU003557"/>
    </source>
</evidence>
<keyword evidence="4 7" id="KW-0012">Acyltransferase</keyword>
<dbReference type="PROSITE" id="PS00099">
    <property type="entry name" value="THIOLASE_3"/>
    <property type="match status" value="1"/>
</dbReference>
<evidence type="ECO:0000256" key="4">
    <source>
        <dbReference type="ARBA" id="ARBA00023315"/>
    </source>
</evidence>
<gene>
    <name evidence="10" type="ORF">FKV23_08245</name>
</gene>
<dbReference type="Gene3D" id="3.40.47.10">
    <property type="match status" value="1"/>
</dbReference>
<dbReference type="GO" id="GO:0010124">
    <property type="term" value="P:phenylacetate catabolic process"/>
    <property type="evidence" value="ECO:0007669"/>
    <property type="project" value="TreeGrafter"/>
</dbReference>
<dbReference type="PROSITE" id="PS00098">
    <property type="entry name" value="THIOLASE_1"/>
    <property type="match status" value="1"/>
</dbReference>
<dbReference type="EC" id="2.3.1.16" evidence="5"/>
<evidence type="ECO:0000256" key="3">
    <source>
        <dbReference type="ARBA" id="ARBA00022679"/>
    </source>
</evidence>
<dbReference type="Proteomes" id="UP000317199">
    <property type="component" value="Chromosome"/>
</dbReference>
<dbReference type="Pfam" id="PF00108">
    <property type="entry name" value="Thiolase_N"/>
    <property type="match status" value="1"/>
</dbReference>
<comment type="similarity">
    <text evidence="2 7">Belongs to the thiolase-like superfamily. Thiolase family.</text>
</comment>
<dbReference type="GO" id="GO:0006635">
    <property type="term" value="P:fatty acid beta-oxidation"/>
    <property type="evidence" value="ECO:0007669"/>
    <property type="project" value="TreeGrafter"/>
</dbReference>
<evidence type="ECO:0000259" key="8">
    <source>
        <dbReference type="Pfam" id="PF00108"/>
    </source>
</evidence>
<evidence type="ECO:0000259" key="9">
    <source>
        <dbReference type="Pfam" id="PF02803"/>
    </source>
</evidence>
<organism evidence="10 11">
    <name type="scientific">Marilutibacter alkalisoli</name>
    <dbReference type="NCBI Taxonomy" id="2591633"/>
    <lineage>
        <taxon>Bacteria</taxon>
        <taxon>Pseudomonadati</taxon>
        <taxon>Pseudomonadota</taxon>
        <taxon>Gammaproteobacteria</taxon>
        <taxon>Lysobacterales</taxon>
        <taxon>Lysobacteraceae</taxon>
        <taxon>Marilutibacter</taxon>
    </lineage>
</organism>
<dbReference type="PIRSF" id="PIRSF000429">
    <property type="entry name" value="Ac-CoA_Ac_transf"/>
    <property type="match status" value="1"/>
</dbReference>
<dbReference type="InterPro" id="IPR020610">
    <property type="entry name" value="Thiolase_AS"/>
</dbReference>
<dbReference type="GO" id="GO:0003988">
    <property type="term" value="F:acetyl-CoA C-acyltransferase activity"/>
    <property type="evidence" value="ECO:0007669"/>
    <property type="project" value="UniProtKB-EC"/>
</dbReference>
<dbReference type="EMBL" id="CP041242">
    <property type="protein sequence ID" value="QDH70085.1"/>
    <property type="molecule type" value="Genomic_DNA"/>
</dbReference>
<dbReference type="PROSITE" id="PS00737">
    <property type="entry name" value="THIOLASE_2"/>
    <property type="match status" value="1"/>
</dbReference>
<comment type="pathway">
    <text evidence="1">Lipid metabolism.</text>
</comment>